<name>A0ABY8TX79_TETOB</name>
<dbReference type="Pfam" id="PF13714">
    <property type="entry name" value="PEP_mutase"/>
    <property type="match status" value="1"/>
</dbReference>
<sequence>MHTVKSACHSSGISSSSPASKAWPRARRGCIVLAANSPSRTDALRELLKGPQILKGPCCHDGLSARLIERAGFDFAFMSGFCTAGAKLGAPDTGLLSYAEMVDTGRYVHEATKRIPIIGDGDTGYGNAMNVKRTVRGYAAAGFAGILIEDQAWPKSCGHVRGKRVVSREEAVSRIRAAADARDEGADILILARSDARQAESLDEALARAAAFADAGADMLFIDALASKEEMLAFTQLGGAAEGLPKMANMLEGGGKTPILPPEEPHAMMANMLEGGGKTPILPPEELQAMGFKLVAYPLSLLGVSIRAMERALAELKAGQVPDVRDTGTFVDMQMAVGFPEYYEEEARYAISTPSSGTSSAAAAASSKPDSSSSAPRSKFFRVVIKDKRTGVVKLETRIPAGFIGGMTALIPQVAGVNFEEMVEAAMGESLDLSKPLLDYESGNDVITVFLE</sequence>
<feature type="region of interest" description="Disordered" evidence="1">
    <location>
        <begin position="1"/>
        <end position="21"/>
    </location>
</feature>
<protein>
    <recommendedName>
        <fullName evidence="4">Isocitrate lyase</fullName>
    </recommendedName>
</protein>
<keyword evidence="3" id="KW-1185">Reference proteome</keyword>
<evidence type="ECO:0000256" key="1">
    <source>
        <dbReference type="SAM" id="MobiDB-lite"/>
    </source>
</evidence>
<dbReference type="EMBL" id="CP126211">
    <property type="protein sequence ID" value="WIA13768.1"/>
    <property type="molecule type" value="Genomic_DNA"/>
</dbReference>
<dbReference type="PANTHER" id="PTHR42905">
    <property type="entry name" value="PHOSPHOENOLPYRUVATE CARBOXYLASE"/>
    <property type="match status" value="1"/>
</dbReference>
<dbReference type="Proteomes" id="UP001244341">
    <property type="component" value="Chromosome 4b"/>
</dbReference>
<organism evidence="2 3">
    <name type="scientific">Tetradesmus obliquus</name>
    <name type="common">Green alga</name>
    <name type="synonym">Acutodesmus obliquus</name>
    <dbReference type="NCBI Taxonomy" id="3088"/>
    <lineage>
        <taxon>Eukaryota</taxon>
        <taxon>Viridiplantae</taxon>
        <taxon>Chlorophyta</taxon>
        <taxon>core chlorophytes</taxon>
        <taxon>Chlorophyceae</taxon>
        <taxon>CS clade</taxon>
        <taxon>Sphaeropleales</taxon>
        <taxon>Scenedesmaceae</taxon>
        <taxon>Tetradesmus</taxon>
    </lineage>
</organism>
<feature type="region of interest" description="Disordered" evidence="1">
    <location>
        <begin position="354"/>
        <end position="375"/>
    </location>
</feature>
<dbReference type="Gene3D" id="3.20.20.60">
    <property type="entry name" value="Phosphoenolpyruvate-binding domains"/>
    <property type="match status" value="2"/>
</dbReference>
<dbReference type="InterPro" id="IPR040442">
    <property type="entry name" value="Pyrv_kinase-like_dom_sf"/>
</dbReference>
<evidence type="ECO:0000313" key="3">
    <source>
        <dbReference type="Proteomes" id="UP001244341"/>
    </source>
</evidence>
<evidence type="ECO:0000313" key="2">
    <source>
        <dbReference type="EMBL" id="WIA13768.1"/>
    </source>
</evidence>
<dbReference type="CDD" id="cd00377">
    <property type="entry name" value="ICL_PEPM"/>
    <property type="match status" value="1"/>
</dbReference>
<gene>
    <name evidence="2" type="ORF">OEZ85_007318</name>
</gene>
<evidence type="ECO:0008006" key="4">
    <source>
        <dbReference type="Google" id="ProtNLM"/>
    </source>
</evidence>
<proteinExistence type="predicted"/>
<dbReference type="InterPro" id="IPR039556">
    <property type="entry name" value="ICL/PEPM"/>
</dbReference>
<dbReference type="InterPro" id="IPR015813">
    <property type="entry name" value="Pyrv/PenolPyrv_kinase-like_dom"/>
</dbReference>
<dbReference type="SUPFAM" id="SSF51621">
    <property type="entry name" value="Phosphoenolpyruvate/pyruvate domain"/>
    <property type="match status" value="1"/>
</dbReference>
<reference evidence="2 3" key="1">
    <citation type="submission" date="2023-05" db="EMBL/GenBank/DDBJ databases">
        <title>A 100% complete, gapless, phased diploid assembly of the Scenedesmus obliquus UTEX 3031 genome.</title>
        <authorList>
            <person name="Biondi T.C."/>
            <person name="Hanschen E.R."/>
            <person name="Kwon T."/>
            <person name="Eng W."/>
            <person name="Kruse C.P.S."/>
            <person name="Koehler S.I."/>
            <person name="Kunde Y."/>
            <person name="Gleasner C.D."/>
            <person name="You Mak K.T."/>
            <person name="Polle J."/>
            <person name="Hovde B.T."/>
            <person name="Starkenburg S.R."/>
        </authorList>
    </citation>
    <scope>NUCLEOTIDE SEQUENCE [LARGE SCALE GENOMIC DNA]</scope>
    <source>
        <strain evidence="2 3">DOE0152z</strain>
    </source>
</reference>
<accession>A0ABY8TX79</accession>
<dbReference type="PANTHER" id="PTHR42905:SF2">
    <property type="entry name" value="PHOSPHOENOLPYRUVATE CARBOXYLASE FAMILY PROTEIN"/>
    <property type="match status" value="1"/>
</dbReference>